<dbReference type="EMBL" id="MCRM02000024">
    <property type="protein sequence ID" value="PNV73327.1"/>
    <property type="molecule type" value="Genomic_DNA"/>
</dbReference>
<dbReference type="Proteomes" id="UP000094669">
    <property type="component" value="Unassembled WGS sequence"/>
</dbReference>
<accession>A0ABX4YEM7</accession>
<evidence type="ECO:0000313" key="1">
    <source>
        <dbReference type="EMBL" id="PNV73327.1"/>
    </source>
</evidence>
<keyword evidence="2" id="KW-1185">Reference proteome</keyword>
<comment type="caution">
    <text evidence="1">The sequence shown here is derived from an EMBL/GenBank/DDBJ whole genome shotgun (WGS) entry which is preliminary data.</text>
</comment>
<dbReference type="RefSeq" id="WP_010410957.1">
    <property type="nucleotide sequence ID" value="NZ_MCRM02000024.1"/>
</dbReference>
<evidence type="ECO:0000313" key="2">
    <source>
        <dbReference type="Proteomes" id="UP000094669"/>
    </source>
</evidence>
<sequence length="126" mass="14775">MKTSNWFSIAYFEGLLGESFLVKGLRHSLTLKERTLSATGTLKIPRSMKNVIFVWRLLAKTKIQKKQIHWLRSQMLEMISETTALKSEIRTLRWELANRKSELTLALNSLSFYKEIKAIDERNDEE</sequence>
<reference evidence="1" key="1">
    <citation type="submission" date="2018-01" db="EMBL/GenBank/DDBJ databases">
        <title>Genomic characterization of Leptospira inadai serogroup Lyme isolated from captured rat in Brazil and comparative analysis with human reference strain.</title>
        <authorList>
            <person name="Moreno L.Z."/>
            <person name="Loureiro A.P."/>
            <person name="Miraglia F."/>
            <person name="Kremer F.S."/>
            <person name="Eslabao M.R."/>
            <person name="Dellagostin O.A."/>
            <person name="Lilenbaum W."/>
            <person name="Moreno A.M."/>
        </authorList>
    </citation>
    <scope>NUCLEOTIDE SEQUENCE [LARGE SCALE GENOMIC DNA]</scope>
    <source>
        <strain evidence="1">M34/99</strain>
    </source>
</reference>
<organism evidence="1 2">
    <name type="scientific">Leptospira inadai serovar Lyme</name>
    <dbReference type="NCBI Taxonomy" id="293084"/>
    <lineage>
        <taxon>Bacteria</taxon>
        <taxon>Pseudomonadati</taxon>
        <taxon>Spirochaetota</taxon>
        <taxon>Spirochaetia</taxon>
        <taxon>Leptospirales</taxon>
        <taxon>Leptospiraceae</taxon>
        <taxon>Leptospira</taxon>
    </lineage>
</organism>
<proteinExistence type="predicted"/>
<gene>
    <name evidence="1" type="ORF">BES34_017720</name>
</gene>
<name>A0ABX4YEM7_9LEPT</name>
<protein>
    <recommendedName>
        <fullName evidence="3">PF13600 domain protein</fullName>
    </recommendedName>
</protein>
<evidence type="ECO:0008006" key="3">
    <source>
        <dbReference type="Google" id="ProtNLM"/>
    </source>
</evidence>